<dbReference type="GO" id="GO:0003677">
    <property type="term" value="F:DNA binding"/>
    <property type="evidence" value="ECO:0007669"/>
    <property type="project" value="UniProtKB-UniRule"/>
</dbReference>
<proteinExistence type="predicted"/>
<name>S9QPQ6_9RHOB</name>
<keyword evidence="1 2" id="KW-0238">DNA-binding</keyword>
<accession>S9QPQ6</accession>
<protein>
    <recommendedName>
        <fullName evidence="3">OmpR/PhoB-type domain-containing protein</fullName>
    </recommendedName>
</protein>
<evidence type="ECO:0000256" key="1">
    <source>
        <dbReference type="ARBA" id="ARBA00023125"/>
    </source>
</evidence>
<dbReference type="Proteomes" id="UP000015347">
    <property type="component" value="Unassembled WGS sequence"/>
</dbReference>
<dbReference type="STRING" id="1123237.Salmuc_02034"/>
<dbReference type="EMBL" id="APVH01000015">
    <property type="protein sequence ID" value="EPX83426.1"/>
    <property type="molecule type" value="Genomic_DNA"/>
</dbReference>
<dbReference type="InterPro" id="IPR036388">
    <property type="entry name" value="WH-like_DNA-bd_sf"/>
</dbReference>
<keyword evidence="5" id="KW-1185">Reference proteome</keyword>
<feature type="domain" description="OmpR/PhoB-type" evidence="3">
    <location>
        <begin position="1"/>
        <end position="65"/>
    </location>
</feature>
<sequence length="65" mass="7266">MFGEYILDVTRGELQGPDGLVPLEPRAFTLLAHMLEQSGRLVDKDELIAAVWADGSSRMPRSRPR</sequence>
<dbReference type="HOGENOM" id="CLU_2847324_0_0_5"/>
<dbReference type="GO" id="GO:0000160">
    <property type="term" value="P:phosphorelay signal transduction system"/>
    <property type="evidence" value="ECO:0007669"/>
    <property type="project" value="InterPro"/>
</dbReference>
<dbReference type="Gene3D" id="1.10.10.10">
    <property type="entry name" value="Winged helix-like DNA-binding domain superfamily/Winged helix DNA-binding domain"/>
    <property type="match status" value="1"/>
</dbReference>
<evidence type="ECO:0000313" key="5">
    <source>
        <dbReference type="Proteomes" id="UP000015347"/>
    </source>
</evidence>
<feature type="DNA-binding region" description="OmpR/PhoB-type" evidence="2">
    <location>
        <begin position="1"/>
        <end position="65"/>
    </location>
</feature>
<evidence type="ECO:0000256" key="2">
    <source>
        <dbReference type="PROSITE-ProRule" id="PRU01091"/>
    </source>
</evidence>
<organism evidence="4 5">
    <name type="scientific">Salipiger mucosus DSM 16094</name>
    <dbReference type="NCBI Taxonomy" id="1123237"/>
    <lineage>
        <taxon>Bacteria</taxon>
        <taxon>Pseudomonadati</taxon>
        <taxon>Pseudomonadota</taxon>
        <taxon>Alphaproteobacteria</taxon>
        <taxon>Rhodobacterales</taxon>
        <taxon>Roseobacteraceae</taxon>
        <taxon>Salipiger</taxon>
    </lineage>
</organism>
<dbReference type="GO" id="GO:0006355">
    <property type="term" value="P:regulation of DNA-templated transcription"/>
    <property type="evidence" value="ECO:0007669"/>
    <property type="project" value="InterPro"/>
</dbReference>
<dbReference type="SUPFAM" id="SSF46894">
    <property type="entry name" value="C-terminal effector domain of the bipartite response regulators"/>
    <property type="match status" value="1"/>
</dbReference>
<dbReference type="PROSITE" id="PS51755">
    <property type="entry name" value="OMPR_PHOB"/>
    <property type="match status" value="1"/>
</dbReference>
<dbReference type="AlphaFoldDB" id="S9QPQ6"/>
<dbReference type="Pfam" id="PF00486">
    <property type="entry name" value="Trans_reg_C"/>
    <property type="match status" value="1"/>
</dbReference>
<gene>
    <name evidence="4" type="ORF">Salmuc_02034</name>
</gene>
<dbReference type="InterPro" id="IPR016032">
    <property type="entry name" value="Sig_transdc_resp-reg_C-effctor"/>
</dbReference>
<reference evidence="5" key="1">
    <citation type="journal article" date="2014" name="Stand. Genomic Sci.">
        <title>Genome sequence of the exopolysaccharide-producing Salipiger mucosus type strain (DSM 16094(T)), a moderately halophilic member of the Roseobacter clade.</title>
        <authorList>
            <person name="Riedel T."/>
            <person name="Spring S."/>
            <person name="Fiebig A."/>
            <person name="Petersen J."/>
            <person name="Kyrpides N.C."/>
            <person name="Goker M."/>
            <person name="Klenk H.P."/>
        </authorList>
    </citation>
    <scope>NUCLEOTIDE SEQUENCE [LARGE SCALE GENOMIC DNA]</scope>
    <source>
        <strain evidence="5">DSM 16094</strain>
    </source>
</reference>
<dbReference type="InterPro" id="IPR001867">
    <property type="entry name" value="OmpR/PhoB-type_DNA-bd"/>
</dbReference>
<evidence type="ECO:0000259" key="3">
    <source>
        <dbReference type="PROSITE" id="PS51755"/>
    </source>
</evidence>
<comment type="caution">
    <text evidence="4">The sequence shown here is derived from an EMBL/GenBank/DDBJ whole genome shotgun (WGS) entry which is preliminary data.</text>
</comment>
<evidence type="ECO:0000313" key="4">
    <source>
        <dbReference type="EMBL" id="EPX83426.1"/>
    </source>
</evidence>